<dbReference type="InterPro" id="IPR033906">
    <property type="entry name" value="Lipase_N"/>
</dbReference>
<evidence type="ECO:0000256" key="1">
    <source>
        <dbReference type="ARBA" id="ARBA00004613"/>
    </source>
</evidence>
<dbReference type="Proteomes" id="UP000183832">
    <property type="component" value="Unassembled WGS sequence"/>
</dbReference>
<dbReference type="InterPro" id="IPR013818">
    <property type="entry name" value="Lipase"/>
</dbReference>
<evidence type="ECO:0000313" key="8">
    <source>
        <dbReference type="Proteomes" id="UP000183832"/>
    </source>
</evidence>
<dbReference type="PANTHER" id="PTHR11610:SF177">
    <property type="entry name" value="IP13478P-RELATED"/>
    <property type="match status" value="1"/>
</dbReference>
<comment type="similarity">
    <text evidence="2 4">Belongs to the AB hydrolase superfamily. Lipase family.</text>
</comment>
<dbReference type="Gene3D" id="3.40.50.1820">
    <property type="entry name" value="alpha/beta hydrolase"/>
    <property type="match status" value="2"/>
</dbReference>
<keyword evidence="5" id="KW-0732">Signal</keyword>
<dbReference type="Pfam" id="PF00151">
    <property type="entry name" value="Lipase"/>
    <property type="match status" value="2"/>
</dbReference>
<dbReference type="PRINTS" id="PR00821">
    <property type="entry name" value="TAGLIPASE"/>
</dbReference>
<reference evidence="7 8" key="1">
    <citation type="submission" date="2015-04" db="EMBL/GenBank/DDBJ databases">
        <authorList>
            <person name="Syromyatnikov M.Y."/>
            <person name="Popov V.N."/>
        </authorList>
    </citation>
    <scope>NUCLEOTIDE SEQUENCE [LARGE SCALE GENOMIC DNA]</scope>
</reference>
<comment type="subcellular location">
    <subcellularLocation>
        <location evidence="1">Secreted</location>
    </subcellularLocation>
</comment>
<dbReference type="FunFam" id="3.40.50.1820:FF:000076">
    <property type="entry name" value="phospholipase A1"/>
    <property type="match status" value="2"/>
</dbReference>
<dbReference type="GO" id="GO:0016042">
    <property type="term" value="P:lipid catabolic process"/>
    <property type="evidence" value="ECO:0007669"/>
    <property type="project" value="TreeGrafter"/>
</dbReference>
<dbReference type="InterPro" id="IPR029058">
    <property type="entry name" value="AB_hydrolase_fold"/>
</dbReference>
<dbReference type="PANTHER" id="PTHR11610">
    <property type="entry name" value="LIPASE"/>
    <property type="match status" value="1"/>
</dbReference>
<evidence type="ECO:0000256" key="2">
    <source>
        <dbReference type="ARBA" id="ARBA00010701"/>
    </source>
</evidence>
<protein>
    <submittedName>
        <fullName evidence="7">CLUMA_CG014307, isoform A</fullName>
    </submittedName>
</protein>
<keyword evidence="8" id="KW-1185">Reference proteome</keyword>
<proteinExistence type="inferred from homology"/>
<dbReference type="EMBL" id="CVRI01000055">
    <property type="protein sequence ID" value="CRL01214.1"/>
    <property type="molecule type" value="Genomic_DNA"/>
</dbReference>
<accession>A0A1J1IQ41</accession>
<dbReference type="GO" id="GO:0016298">
    <property type="term" value="F:lipase activity"/>
    <property type="evidence" value="ECO:0007669"/>
    <property type="project" value="InterPro"/>
</dbReference>
<keyword evidence="3" id="KW-0964">Secreted</keyword>
<evidence type="ECO:0000256" key="5">
    <source>
        <dbReference type="SAM" id="SignalP"/>
    </source>
</evidence>
<feature type="signal peptide" evidence="5">
    <location>
        <begin position="1"/>
        <end position="24"/>
    </location>
</feature>
<evidence type="ECO:0000259" key="6">
    <source>
        <dbReference type="Pfam" id="PF00151"/>
    </source>
</evidence>
<evidence type="ECO:0000313" key="7">
    <source>
        <dbReference type="EMBL" id="CRL01214.1"/>
    </source>
</evidence>
<dbReference type="CDD" id="cd00707">
    <property type="entry name" value="Pancreat_lipase_like"/>
    <property type="match status" value="2"/>
</dbReference>
<sequence>MKVFFKNFIFIFMVIGFISVKSEEEEDPQFLFKDCYKCKEECPNKNISFYLYTRNKQDEPTKLDVSKPETISEAEFSRDRPLIVIIHGFTADHDITPNSFLRPAFFKKDDFNIISVDYNKIAKAPCYLSAVKSLPTVANCTAQLLDHLIDNNIFKLDVIHVIGFSLGGQTAGMVANFLKTGRKLKRITGLDPAKPMFVTADNEFKLDPSDAEFVDVIHTDSFERGVLWPSGHVDFYPNGGFNQPGCYHQTEMLPGSCNHDRAPAYYAESINTNVGFWGFQCDHWYQYALGICMDGKNKTLAKMGYNVDLKYTDMIINCAMIISLLKKNLLKTIPSNISKSAQLLQYEMQEVFSSLEPIQRARTLELEYHDNQLVEMEIKGCLTVITAITLLYLVKGQMLTGDDNNVFNTTSCLEKPYRCPHPKIKFFLYTRRTQEYGEEINPLNRESLWNSHWNPIHPVKVIIHGFGGGRNLTPSPDLRKAYFTIGDYNIIIVDYGEAVREPCLSQIEWAPRFASLCIAQLIKYIANHPRGIAPDYMHFIGYSVGAHMSGLVANYLKPKEGKIGRITGLDPTIFVYAGSNNSRDLDPSDAHFVDILHSSAGILGQWRPGGHADFYINGGTSQPGCGSSTLFQTLACDHTKVTPYFIESITSKKGFWAGPCSTLFSYLLGWCEPKDSDMVLMGEHCPWEARGVFYVTTNGKAPYARGYPGKTRRFARNNGRNLDEHEYSYTGVRKK</sequence>
<organism evidence="7 8">
    <name type="scientific">Clunio marinus</name>
    <dbReference type="NCBI Taxonomy" id="568069"/>
    <lineage>
        <taxon>Eukaryota</taxon>
        <taxon>Metazoa</taxon>
        <taxon>Ecdysozoa</taxon>
        <taxon>Arthropoda</taxon>
        <taxon>Hexapoda</taxon>
        <taxon>Insecta</taxon>
        <taxon>Pterygota</taxon>
        <taxon>Neoptera</taxon>
        <taxon>Endopterygota</taxon>
        <taxon>Diptera</taxon>
        <taxon>Nematocera</taxon>
        <taxon>Chironomoidea</taxon>
        <taxon>Chironomidae</taxon>
        <taxon>Clunio</taxon>
    </lineage>
</organism>
<evidence type="ECO:0000256" key="3">
    <source>
        <dbReference type="ARBA" id="ARBA00022525"/>
    </source>
</evidence>
<feature type="domain" description="Lipase" evidence="6">
    <location>
        <begin position="415"/>
        <end position="684"/>
    </location>
</feature>
<feature type="chain" id="PRO_5012791760" evidence="5">
    <location>
        <begin position="25"/>
        <end position="735"/>
    </location>
</feature>
<dbReference type="OrthoDB" id="199913at2759"/>
<name>A0A1J1IQ41_9DIPT</name>
<dbReference type="InterPro" id="IPR000734">
    <property type="entry name" value="TAG_lipase"/>
</dbReference>
<dbReference type="STRING" id="568069.A0A1J1IQ41"/>
<gene>
    <name evidence="7" type="ORF">CLUMA_CG014307</name>
</gene>
<dbReference type="SUPFAM" id="SSF53474">
    <property type="entry name" value="alpha/beta-Hydrolases"/>
    <property type="match status" value="2"/>
</dbReference>
<evidence type="ECO:0000256" key="4">
    <source>
        <dbReference type="RuleBase" id="RU004262"/>
    </source>
</evidence>
<dbReference type="GO" id="GO:0017171">
    <property type="term" value="F:serine hydrolase activity"/>
    <property type="evidence" value="ECO:0007669"/>
    <property type="project" value="TreeGrafter"/>
</dbReference>
<dbReference type="AlphaFoldDB" id="A0A1J1IQ41"/>
<dbReference type="GO" id="GO:0005615">
    <property type="term" value="C:extracellular space"/>
    <property type="evidence" value="ECO:0007669"/>
    <property type="project" value="TreeGrafter"/>
</dbReference>
<feature type="domain" description="Lipase" evidence="6">
    <location>
        <begin position="29"/>
        <end position="308"/>
    </location>
</feature>